<dbReference type="RefSeq" id="WP_113658276.1">
    <property type="nucleotide sequence ID" value="NZ_KZ845665.1"/>
</dbReference>
<dbReference type="EMBL" id="QJKK01000003">
    <property type="protein sequence ID" value="RAL25662.1"/>
    <property type="molecule type" value="Genomic_DNA"/>
</dbReference>
<sequence>MGWKQRKLKKRLLSFETIFRKHAEICPHCRALNVWPLGEAMPKTCRRCDQTMSENEQEEERTIYFSLSRNQREILHH</sequence>
<comment type="caution">
    <text evidence="1">The sequence shown here is derived from an EMBL/GenBank/DDBJ whole genome shotgun (WGS) entry which is preliminary data.</text>
</comment>
<reference evidence="1 2" key="2">
    <citation type="submission" date="2018-06" db="EMBL/GenBank/DDBJ databases">
        <authorList>
            <person name="Zhirakovskaya E."/>
        </authorList>
    </citation>
    <scope>NUCLEOTIDE SEQUENCE [LARGE SCALE GENOMIC DNA]</scope>
    <source>
        <strain evidence="1 2">FBKL4.011</strain>
    </source>
</reference>
<name>A0A364K625_9BACL</name>
<evidence type="ECO:0000313" key="2">
    <source>
        <dbReference type="Proteomes" id="UP000251213"/>
    </source>
</evidence>
<protein>
    <submittedName>
        <fullName evidence="1">Uncharacterized protein</fullName>
    </submittedName>
</protein>
<organism evidence="1 2">
    <name type="scientific">Thermoflavimicrobium daqui</name>
    <dbReference type="NCBI Taxonomy" id="2137476"/>
    <lineage>
        <taxon>Bacteria</taxon>
        <taxon>Bacillati</taxon>
        <taxon>Bacillota</taxon>
        <taxon>Bacilli</taxon>
        <taxon>Bacillales</taxon>
        <taxon>Thermoactinomycetaceae</taxon>
        <taxon>Thermoflavimicrobium</taxon>
    </lineage>
</organism>
<evidence type="ECO:0000313" key="1">
    <source>
        <dbReference type="EMBL" id="RAL25662.1"/>
    </source>
</evidence>
<dbReference type="Proteomes" id="UP000251213">
    <property type="component" value="Unassembled WGS sequence"/>
</dbReference>
<dbReference type="AlphaFoldDB" id="A0A364K625"/>
<gene>
    <name evidence="1" type="ORF">DL897_06175</name>
</gene>
<accession>A0A364K625</accession>
<proteinExistence type="predicted"/>
<reference evidence="1 2" key="1">
    <citation type="submission" date="2018-06" db="EMBL/GenBank/DDBJ databases">
        <title>Thermoflavimicrobium daqus sp. nov., a thermophilic microbe isolated from Moutai-flavour Daqu.</title>
        <authorList>
            <person name="Wang X."/>
            <person name="Zhou H."/>
        </authorList>
    </citation>
    <scope>NUCLEOTIDE SEQUENCE [LARGE SCALE GENOMIC DNA]</scope>
    <source>
        <strain evidence="1 2">FBKL4.011</strain>
    </source>
</reference>
<keyword evidence="2" id="KW-1185">Reference proteome</keyword>
<dbReference type="OrthoDB" id="9860055at2"/>